<feature type="domain" description="Periplasmic binding protein" evidence="5">
    <location>
        <begin position="58"/>
        <end position="324"/>
    </location>
</feature>
<protein>
    <submittedName>
        <fullName evidence="6">Sugar-binding domain protein</fullName>
    </submittedName>
</protein>
<evidence type="ECO:0000256" key="1">
    <source>
        <dbReference type="ARBA" id="ARBA00004196"/>
    </source>
</evidence>
<dbReference type="AlphaFoldDB" id="A0A136Q7T7"/>
<feature type="signal peptide" evidence="4">
    <location>
        <begin position="1"/>
        <end position="22"/>
    </location>
</feature>
<dbReference type="KEGG" id="cmiu:B1H56_07410"/>
<organism evidence="6 7">
    <name type="scientific">Christensenella minuta</name>
    <dbReference type="NCBI Taxonomy" id="626937"/>
    <lineage>
        <taxon>Bacteria</taxon>
        <taxon>Bacillati</taxon>
        <taxon>Bacillota</taxon>
        <taxon>Clostridia</taxon>
        <taxon>Christensenellales</taxon>
        <taxon>Christensenellaceae</taxon>
        <taxon>Christensenella</taxon>
    </lineage>
</organism>
<comment type="caution">
    <text evidence="6">The sequence shown here is derived from an EMBL/GenBank/DDBJ whole genome shotgun (WGS) entry which is preliminary data.</text>
</comment>
<evidence type="ECO:0000259" key="5">
    <source>
        <dbReference type="Pfam" id="PF13407"/>
    </source>
</evidence>
<keyword evidence="3 4" id="KW-0732">Signal</keyword>
<evidence type="ECO:0000256" key="2">
    <source>
        <dbReference type="ARBA" id="ARBA00007639"/>
    </source>
</evidence>
<evidence type="ECO:0000313" key="7">
    <source>
        <dbReference type="Proteomes" id="UP000070366"/>
    </source>
</evidence>
<sequence>MKKMKRLAFVVVMVMLASILFACAPAEAPQDGNTPEDAAQGSVAVEAEDTNGDGIIKIGVPVFNLGHTYWVSWVDEIEKLAGEKGFEVISADSKFDAAKQVNLMEDMIAQGCDAIILCPVDPGGVGVVIKEAEAAGVRVILSDLDVVDGDGNHVASGLVGIETYETGKLEGKWAADYAKEHFDGKANVAVLSYPAEQPCLDAENGFLEGLKAELGEENVKAVIMNGQAETEKGMTVTENILSANDDINMLWGANVECTLGGVAAMESRGMTQEDAVACAFYTNPDVMNLIQADESMFKVTMHLPPRIMADTAVDMALKAVKGEEFEYEIKVPFELCDKTTVGSLMEE</sequence>
<reference evidence="7" key="1">
    <citation type="submission" date="2016-02" db="EMBL/GenBank/DDBJ databases">
        <authorList>
            <person name="Mitreva M."/>
            <person name="Pepin K.H."/>
            <person name="Mihindukulasuriya K.A."/>
            <person name="Fulton R."/>
            <person name="Fronick C."/>
            <person name="O'Laughlin M."/>
            <person name="Miner T."/>
            <person name="Herter B."/>
            <person name="Rosa B.A."/>
            <person name="Cordes M."/>
            <person name="Tomlinson C."/>
            <person name="Wollam A."/>
            <person name="Palsikar V.B."/>
            <person name="Mardis E.R."/>
            <person name="Wilson R.K."/>
        </authorList>
    </citation>
    <scope>NUCLEOTIDE SEQUENCE [LARGE SCALE GENOMIC DNA]</scope>
    <source>
        <strain evidence="7">DSM 22607</strain>
    </source>
</reference>
<dbReference type="PATRIC" id="fig|626937.4.peg.396"/>
<dbReference type="CDD" id="cd01536">
    <property type="entry name" value="PBP1_ABC_sugar_binding-like"/>
    <property type="match status" value="1"/>
</dbReference>
<keyword evidence="7" id="KW-1185">Reference proteome</keyword>
<feature type="chain" id="PRO_5039389476" evidence="4">
    <location>
        <begin position="23"/>
        <end position="347"/>
    </location>
</feature>
<dbReference type="PANTHER" id="PTHR46847:SF1">
    <property type="entry name" value="D-ALLOSE-BINDING PERIPLASMIC PROTEIN-RELATED"/>
    <property type="match status" value="1"/>
</dbReference>
<evidence type="ECO:0000313" key="6">
    <source>
        <dbReference type="EMBL" id="KXK66712.1"/>
    </source>
</evidence>
<dbReference type="STRING" id="626937.HMPREF3293_00403"/>
<dbReference type="Gene3D" id="3.40.50.2300">
    <property type="match status" value="2"/>
</dbReference>
<dbReference type="GO" id="GO:0030246">
    <property type="term" value="F:carbohydrate binding"/>
    <property type="evidence" value="ECO:0007669"/>
    <property type="project" value="UniProtKB-ARBA"/>
</dbReference>
<dbReference type="GO" id="GO:0030313">
    <property type="term" value="C:cell envelope"/>
    <property type="evidence" value="ECO:0007669"/>
    <property type="project" value="UniProtKB-SubCell"/>
</dbReference>
<proteinExistence type="inferred from homology"/>
<dbReference type="RefSeq" id="WP_066523410.1">
    <property type="nucleotide sequence ID" value="NZ_CABMOF010000018.1"/>
</dbReference>
<dbReference type="Pfam" id="PF13407">
    <property type="entry name" value="Peripla_BP_4"/>
    <property type="match status" value="1"/>
</dbReference>
<gene>
    <name evidence="6" type="ORF">HMPREF3293_00403</name>
</gene>
<comment type="similarity">
    <text evidence="2">Belongs to the bacterial solute-binding protein 2 family.</text>
</comment>
<dbReference type="SUPFAM" id="SSF53822">
    <property type="entry name" value="Periplasmic binding protein-like I"/>
    <property type="match status" value="1"/>
</dbReference>
<name>A0A136Q7T7_9FIRM</name>
<accession>A0A136Q7T7</accession>
<evidence type="ECO:0000256" key="4">
    <source>
        <dbReference type="SAM" id="SignalP"/>
    </source>
</evidence>
<dbReference type="PANTHER" id="PTHR46847">
    <property type="entry name" value="D-ALLOSE-BINDING PERIPLASMIC PROTEIN-RELATED"/>
    <property type="match status" value="1"/>
</dbReference>
<dbReference type="InterPro" id="IPR025997">
    <property type="entry name" value="SBP_2_dom"/>
</dbReference>
<dbReference type="OrthoDB" id="9814427at2"/>
<dbReference type="Proteomes" id="UP000070366">
    <property type="component" value="Unassembled WGS sequence"/>
</dbReference>
<evidence type="ECO:0000256" key="3">
    <source>
        <dbReference type="ARBA" id="ARBA00022729"/>
    </source>
</evidence>
<dbReference type="InterPro" id="IPR028082">
    <property type="entry name" value="Peripla_BP_I"/>
</dbReference>
<comment type="subcellular location">
    <subcellularLocation>
        <location evidence="1">Cell envelope</location>
    </subcellularLocation>
</comment>
<dbReference type="PROSITE" id="PS51257">
    <property type="entry name" value="PROKAR_LIPOPROTEIN"/>
    <property type="match status" value="1"/>
</dbReference>
<dbReference type="EMBL" id="LSZW01000032">
    <property type="protein sequence ID" value="KXK66712.1"/>
    <property type="molecule type" value="Genomic_DNA"/>
</dbReference>